<sequence length="204" mass="21682">MRWAELSDDAQVTVDVGFGGAFYVIVSASALGFPASLTKPDISGLSNAAKVLKETFNASPDLRGRLHNPDDESPQYLYGVMITDTGSNDKVPTTPGCVGAETGLYFFGDQQIDRSPTGSVVQARVALAMAKGQRKLGEPRAYHSLVSRAVEGYKNAFVGTAVEEVEVGGDKAWRIEAFYIGSSAFVAEAEDDIGKGFSFQSLGI</sequence>
<dbReference type="RefSeq" id="XP_049126655.1">
    <property type="nucleotide sequence ID" value="XM_049270698.1"/>
</dbReference>
<comment type="catalytic activity">
    <reaction evidence="1">
        <text>trans-3-hydroxy-L-proline = 1-pyrroline-2-carboxylate + H2O</text>
        <dbReference type="Rhea" id="RHEA:10320"/>
        <dbReference type="ChEBI" id="CHEBI:15377"/>
        <dbReference type="ChEBI" id="CHEBI:39785"/>
        <dbReference type="ChEBI" id="CHEBI:57938"/>
        <dbReference type="EC" id="4.2.1.77"/>
    </reaction>
</comment>
<name>A0AA37LE31_9PEZI</name>
<dbReference type="Proteomes" id="UP001055115">
    <property type="component" value="Unassembled WGS sequence"/>
</dbReference>
<dbReference type="InterPro" id="IPR008794">
    <property type="entry name" value="Pro_racemase_fam"/>
</dbReference>
<evidence type="ECO:0000313" key="5">
    <source>
        <dbReference type="Proteomes" id="UP001055115"/>
    </source>
</evidence>
<evidence type="ECO:0000313" key="4">
    <source>
        <dbReference type="EMBL" id="GKT44305.1"/>
    </source>
</evidence>
<evidence type="ECO:0000256" key="2">
    <source>
        <dbReference type="ARBA" id="ARBA00007529"/>
    </source>
</evidence>
<evidence type="ECO:0000256" key="3">
    <source>
        <dbReference type="ARBA" id="ARBA00013105"/>
    </source>
</evidence>
<dbReference type="AlphaFoldDB" id="A0AA37LE31"/>
<reference evidence="4 5" key="1">
    <citation type="submission" date="2022-03" db="EMBL/GenBank/DDBJ databases">
        <title>Genome data of Colletotrichum spp.</title>
        <authorList>
            <person name="Utami Y.D."/>
            <person name="Hiruma K."/>
        </authorList>
    </citation>
    <scope>NUCLEOTIDE SEQUENCE [LARGE SCALE GENOMIC DNA]</scope>
    <source>
        <strain evidence="4 5">MAFF 239500</strain>
    </source>
</reference>
<proteinExistence type="inferred from homology"/>
<protein>
    <recommendedName>
        <fullName evidence="3">trans-L-3-hydroxyproline dehydratase</fullName>
        <ecNumber evidence="3">4.2.1.77</ecNumber>
    </recommendedName>
</protein>
<dbReference type="PANTHER" id="PTHR33442">
    <property type="entry name" value="TRANS-3-HYDROXY-L-PROLINE DEHYDRATASE"/>
    <property type="match status" value="1"/>
</dbReference>
<comment type="similarity">
    <text evidence="2">Belongs to the proline racemase family.</text>
</comment>
<dbReference type="EMBL" id="BQXU01000009">
    <property type="protein sequence ID" value="GKT44305.1"/>
    <property type="molecule type" value="Genomic_DNA"/>
</dbReference>
<comment type="caution">
    <text evidence="4">The sequence shown here is derived from an EMBL/GenBank/DDBJ whole genome shotgun (WGS) entry which is preliminary data.</text>
</comment>
<organism evidence="4 5">
    <name type="scientific">Colletotrichum spaethianum</name>
    <dbReference type="NCBI Taxonomy" id="700344"/>
    <lineage>
        <taxon>Eukaryota</taxon>
        <taxon>Fungi</taxon>
        <taxon>Dikarya</taxon>
        <taxon>Ascomycota</taxon>
        <taxon>Pezizomycotina</taxon>
        <taxon>Sordariomycetes</taxon>
        <taxon>Hypocreomycetidae</taxon>
        <taxon>Glomerellales</taxon>
        <taxon>Glomerellaceae</taxon>
        <taxon>Colletotrichum</taxon>
        <taxon>Colletotrichum spaethianum species complex</taxon>
    </lineage>
</organism>
<dbReference type="EC" id="4.2.1.77" evidence="3"/>
<dbReference type="GO" id="GO:0050346">
    <property type="term" value="F:trans-L-3-hydroxyproline dehydratase activity"/>
    <property type="evidence" value="ECO:0007669"/>
    <property type="project" value="UniProtKB-EC"/>
</dbReference>
<gene>
    <name evidence="4" type="ORF">ColSpa_04486</name>
</gene>
<evidence type="ECO:0000256" key="1">
    <source>
        <dbReference type="ARBA" id="ARBA00001148"/>
    </source>
</evidence>
<accession>A0AA37LE31</accession>
<dbReference type="SUPFAM" id="SSF54506">
    <property type="entry name" value="Diaminopimelate epimerase-like"/>
    <property type="match status" value="1"/>
</dbReference>
<dbReference type="Gene3D" id="3.10.310.10">
    <property type="entry name" value="Diaminopimelate Epimerase, Chain A, domain 1"/>
    <property type="match status" value="1"/>
</dbReference>
<dbReference type="Pfam" id="PF05544">
    <property type="entry name" value="Pro_racemase"/>
    <property type="match status" value="1"/>
</dbReference>
<dbReference type="GeneID" id="73325288"/>
<dbReference type="PANTHER" id="PTHR33442:SF1">
    <property type="entry name" value="TRANS-3-HYDROXY-L-PROLINE DEHYDRATASE"/>
    <property type="match status" value="1"/>
</dbReference>
<keyword evidence="5" id="KW-1185">Reference proteome</keyword>